<comment type="caution">
    <text evidence="1">The sequence shown here is derived from an EMBL/GenBank/DDBJ whole genome shotgun (WGS) entry which is preliminary data.</text>
</comment>
<accession>A0A024GIW8</accession>
<dbReference type="InParanoid" id="A0A024GIW8"/>
<name>A0A024GIW8_9STRA</name>
<dbReference type="AlphaFoldDB" id="A0A024GIW8"/>
<keyword evidence="2" id="KW-1185">Reference proteome</keyword>
<evidence type="ECO:0000313" key="1">
    <source>
        <dbReference type="EMBL" id="CCI46289.1"/>
    </source>
</evidence>
<gene>
    <name evidence="1" type="ORF">BN9_072180</name>
</gene>
<proteinExistence type="predicted"/>
<organism evidence="1 2">
    <name type="scientific">Albugo candida</name>
    <dbReference type="NCBI Taxonomy" id="65357"/>
    <lineage>
        <taxon>Eukaryota</taxon>
        <taxon>Sar</taxon>
        <taxon>Stramenopiles</taxon>
        <taxon>Oomycota</taxon>
        <taxon>Peronosporomycetes</taxon>
        <taxon>Albuginales</taxon>
        <taxon>Albuginaceae</taxon>
        <taxon>Albugo</taxon>
    </lineage>
</organism>
<evidence type="ECO:0000313" key="2">
    <source>
        <dbReference type="Proteomes" id="UP000053237"/>
    </source>
</evidence>
<dbReference type="EMBL" id="CAIX01000122">
    <property type="protein sequence ID" value="CCI46289.1"/>
    <property type="molecule type" value="Genomic_DNA"/>
</dbReference>
<reference evidence="1 2" key="1">
    <citation type="submission" date="2012-05" db="EMBL/GenBank/DDBJ databases">
        <title>Recombination and specialization in a pathogen metapopulation.</title>
        <authorList>
            <person name="Gardiner A."/>
            <person name="Kemen E."/>
            <person name="Schultz-Larsen T."/>
            <person name="MacLean D."/>
            <person name="Van Oosterhout C."/>
            <person name="Jones J.D.G."/>
        </authorList>
    </citation>
    <scope>NUCLEOTIDE SEQUENCE [LARGE SCALE GENOMIC DNA]</scope>
    <source>
        <strain evidence="1 2">Ac Nc2</strain>
    </source>
</reference>
<sequence length="230" mass="26050">MKVYSSLVFPLVLSQPNKDCFIPESGIHCSKPGDSIPVEKPTFFTLAKSDKAVKLKCLLSNGEQFNGGKYNLAPYGDGHFCVTFQYRFNKGTLTLQRNGARREDAHKASESKTWVLTDMSVKWKKPKDSTLTGILGQKITFQMDYIGLGVPNQSVMEDLKEKEEHRRTVYALDVDETEIEIPYTEDMLQDGKGKWILGWDVMKSMDITFGKANEKEHYIQQSVAGLPVQR</sequence>
<protein>
    <submittedName>
        <fullName evidence="1">Uncharacterized protein</fullName>
    </submittedName>
</protein>
<dbReference type="Proteomes" id="UP000053237">
    <property type="component" value="Unassembled WGS sequence"/>
</dbReference>